<dbReference type="GO" id="GO:0005634">
    <property type="term" value="C:nucleus"/>
    <property type="evidence" value="ECO:0007669"/>
    <property type="project" value="TreeGrafter"/>
</dbReference>
<dbReference type="InterPro" id="IPR011989">
    <property type="entry name" value="ARM-like"/>
</dbReference>
<dbReference type="InterPro" id="IPR002015">
    <property type="entry name" value="Proteasome/cyclosome_rpt"/>
</dbReference>
<keyword evidence="1" id="KW-0677">Repeat</keyword>
<dbReference type="OMA" id="GRCEASK"/>
<dbReference type="AlphaFoldDB" id="A0A915J501"/>
<evidence type="ECO:0000313" key="4">
    <source>
        <dbReference type="WBParaSite" id="nRc.2.0.1.t20884-RA"/>
    </source>
</evidence>
<feature type="domain" description="26S proteasome non-ATPase regulatory subunit 1/RPN2 N-terminal" evidence="2">
    <location>
        <begin position="33"/>
        <end position="359"/>
    </location>
</feature>
<protein>
    <submittedName>
        <fullName evidence="4">26S proteasome non-ATPase regulatory subunit 1</fullName>
    </submittedName>
</protein>
<dbReference type="Pfam" id="PF01851">
    <property type="entry name" value="PC_rep"/>
    <property type="match status" value="3"/>
</dbReference>
<dbReference type="Gene3D" id="1.25.10.10">
    <property type="entry name" value="Leucine-rich Repeat Variant"/>
    <property type="match status" value="1"/>
</dbReference>
<dbReference type="Pfam" id="PF21505">
    <property type="entry name" value="RPN2_N"/>
    <property type="match status" value="1"/>
</dbReference>
<sequence>MILVLGMIASDVDNPRPVRRPKYLFGQPFIGKLQHGGRFVKFDALKNLNKCVGYLWHEIAGDVMKIEALAADNGYEHSDLAALVASKVYFNSQLQDEALEFALKAGDAFYSDAYFVAEFDDIYRESIQNKVLDTYTVLQQRNVLASDPKDRKPIDGRLTRLVERLWEQSRQCENHREAIAYVIESRRVDKLKELLESVSPAQQSSLLSYCLRNTLEFEKFRKYRNELLQCLIEIYSKLQRPDYINVCQCLIFLDQPEGVATVLEKLVRESKKEPKSFFDKCEQEKQCVCLIRLSRLYRNLAAATQRLVFDFGGNAMEEKLFINFRAPEGDLKTRLNSLIKILSGDETVSLHMQFLIKNNKTDMLILKSMKDVVKSNVTHSATIISNGLMHAGTTCDDFLRDNLEWVGKASNWAKFTTVASLGVIHKGHENEANKILEPYLPKDSATATSGYVEGGGLYAYGLIHANHGNDKVIDYLKAQLNKQVGNDNNAAIIIKHGACLGLGLAAMGTHKQGTDTNVYDVLRSNLYTDDAVVGKQLLSE</sequence>
<evidence type="ECO:0000259" key="2">
    <source>
        <dbReference type="Pfam" id="PF21505"/>
    </source>
</evidence>
<proteinExistence type="predicted"/>
<dbReference type="Proteomes" id="UP000887565">
    <property type="component" value="Unplaced"/>
</dbReference>
<organism evidence="3 4">
    <name type="scientific">Romanomermis culicivorax</name>
    <name type="common">Nematode worm</name>
    <dbReference type="NCBI Taxonomy" id="13658"/>
    <lineage>
        <taxon>Eukaryota</taxon>
        <taxon>Metazoa</taxon>
        <taxon>Ecdysozoa</taxon>
        <taxon>Nematoda</taxon>
        <taxon>Enoplea</taxon>
        <taxon>Dorylaimia</taxon>
        <taxon>Mermithida</taxon>
        <taxon>Mermithoidea</taxon>
        <taxon>Mermithidae</taxon>
        <taxon>Romanomermis</taxon>
    </lineage>
</organism>
<evidence type="ECO:0000256" key="1">
    <source>
        <dbReference type="ARBA" id="ARBA00022737"/>
    </source>
</evidence>
<keyword evidence="3" id="KW-1185">Reference proteome</keyword>
<dbReference type="InterPro" id="IPR048570">
    <property type="entry name" value="PSMD1_RPN2_N"/>
</dbReference>
<reference evidence="4" key="1">
    <citation type="submission" date="2022-11" db="UniProtKB">
        <authorList>
            <consortium name="WormBaseParasite"/>
        </authorList>
    </citation>
    <scope>IDENTIFICATION</scope>
</reference>
<dbReference type="PANTHER" id="PTHR10943">
    <property type="entry name" value="26S PROTEASOME NON-ATPASE REGULATORY SUBUNIT"/>
    <property type="match status" value="1"/>
</dbReference>
<accession>A0A915J501</accession>
<dbReference type="GO" id="GO:0034515">
    <property type="term" value="C:proteasome storage granule"/>
    <property type="evidence" value="ECO:0007669"/>
    <property type="project" value="TreeGrafter"/>
</dbReference>
<dbReference type="GO" id="GO:0008540">
    <property type="term" value="C:proteasome regulatory particle, base subcomplex"/>
    <property type="evidence" value="ECO:0007669"/>
    <property type="project" value="TreeGrafter"/>
</dbReference>
<dbReference type="WBParaSite" id="nRc.2.0.1.t20884-RA">
    <property type="protein sequence ID" value="nRc.2.0.1.t20884-RA"/>
    <property type="gene ID" value="nRc.2.0.1.g20884"/>
</dbReference>
<dbReference type="PANTHER" id="PTHR10943:SF2">
    <property type="entry name" value="26S PROTEASOME NON-ATPASE REGULATORY SUBUNIT 1"/>
    <property type="match status" value="1"/>
</dbReference>
<evidence type="ECO:0000313" key="3">
    <source>
        <dbReference type="Proteomes" id="UP000887565"/>
    </source>
</evidence>
<name>A0A915J501_ROMCU</name>
<dbReference type="GO" id="GO:0043161">
    <property type="term" value="P:proteasome-mediated ubiquitin-dependent protein catabolic process"/>
    <property type="evidence" value="ECO:0007669"/>
    <property type="project" value="TreeGrafter"/>
</dbReference>